<dbReference type="EMBL" id="AY319347">
    <property type="protein sequence ID" value="AAR03314.1"/>
    <property type="molecule type" value="Genomic_DNA"/>
</dbReference>
<protein>
    <submittedName>
        <fullName evidence="2">Putative potassium/H+ antiporter</fullName>
    </submittedName>
</protein>
<dbReference type="EMBL" id="AY319345">
    <property type="protein sequence ID" value="AAR03312.1"/>
    <property type="molecule type" value="Genomic_DNA"/>
</dbReference>
<organism evidence="2">
    <name type="scientific">Arabidopsis suecica</name>
    <name type="common">Swedish thale-cress</name>
    <name type="synonym">Cardaminopsis suecica</name>
    <dbReference type="NCBI Taxonomy" id="45249"/>
    <lineage>
        <taxon>Eukaryota</taxon>
        <taxon>Viridiplantae</taxon>
        <taxon>Streptophyta</taxon>
        <taxon>Embryophyta</taxon>
        <taxon>Tracheophyta</taxon>
        <taxon>Spermatophyta</taxon>
        <taxon>Magnoliopsida</taxon>
        <taxon>eudicotyledons</taxon>
        <taxon>Gunneridae</taxon>
        <taxon>Pentapetalae</taxon>
        <taxon>rosids</taxon>
        <taxon>malvids</taxon>
        <taxon>Brassicales</taxon>
        <taxon>Brassicaceae</taxon>
        <taxon>Camelineae</taxon>
        <taxon>Arabidopsis</taxon>
    </lineage>
</organism>
<accession>Q5J9A6</accession>
<dbReference type="EMBL" id="AY319346">
    <property type="protein sequence ID" value="AAR03313.1"/>
    <property type="molecule type" value="Genomic_DNA"/>
</dbReference>
<dbReference type="AlphaFoldDB" id="Q5J9A6"/>
<evidence type="ECO:0000313" key="2">
    <source>
        <dbReference type="EMBL" id="AAR03313.1"/>
    </source>
</evidence>
<proteinExistence type="predicted"/>
<evidence type="ECO:0000313" key="4">
    <source>
        <dbReference type="EMBL" id="AAR03315.1"/>
    </source>
</evidence>
<sequence length="46" mass="5421">MEFNCLPPTCITLRLMRKKLPFSTCCGYCLQASYSCLYFRKFLEVT</sequence>
<evidence type="ECO:0000313" key="3">
    <source>
        <dbReference type="EMBL" id="AAR03314.1"/>
    </source>
</evidence>
<evidence type="ECO:0000313" key="1">
    <source>
        <dbReference type="EMBL" id="AAR03312.1"/>
    </source>
</evidence>
<reference evidence="2" key="1">
    <citation type="journal article" date="2006" name="Mol. Biol. Evol.">
        <title>A unique recent origin of the allotetraploid species Arabidopsis suecica: Evidence from nuclear DNA markers.</title>
        <authorList>
            <person name="Jakobsson M."/>
            <person name="Hagenblad J."/>
            <person name="Tavare S."/>
            <person name="Sall T."/>
            <person name="Hallden C."/>
            <person name="Lind-Hallden C."/>
            <person name="Nordborg M."/>
        </authorList>
    </citation>
    <scope>NUCLEOTIDE SEQUENCE</scope>
    <source>
        <strain evidence="4">Hanko.a</strain>
        <strain evidence="3">Stocktjarn.a</strain>
        <strain evidence="1">Tjornarp.a</strain>
        <strain evidence="2">Ytterhogdal.a</strain>
    </source>
</reference>
<feature type="non-terminal residue" evidence="2">
    <location>
        <position position="46"/>
    </location>
</feature>
<name>Q5J9A6_ARASU</name>
<dbReference type="EMBL" id="AY319348">
    <property type="protein sequence ID" value="AAR03315.1"/>
    <property type="molecule type" value="Genomic_DNA"/>
</dbReference>